<accession>A0A382AF58</accession>
<protein>
    <submittedName>
        <fullName evidence="1">Uncharacterized protein</fullName>
    </submittedName>
</protein>
<reference evidence="1" key="1">
    <citation type="submission" date="2018-05" db="EMBL/GenBank/DDBJ databases">
        <authorList>
            <person name="Lanie J.A."/>
            <person name="Ng W.-L."/>
            <person name="Kazmierczak K.M."/>
            <person name="Andrzejewski T.M."/>
            <person name="Davidsen T.M."/>
            <person name="Wayne K.J."/>
            <person name="Tettelin H."/>
            <person name="Glass J.I."/>
            <person name="Rusch D."/>
            <person name="Podicherti R."/>
            <person name="Tsui H.-C.T."/>
            <person name="Winkler M.E."/>
        </authorList>
    </citation>
    <scope>NUCLEOTIDE SEQUENCE</scope>
</reference>
<evidence type="ECO:0000313" key="1">
    <source>
        <dbReference type="EMBL" id="SVB00200.1"/>
    </source>
</evidence>
<gene>
    <name evidence="1" type="ORF">METZ01_LOCUS153054</name>
</gene>
<name>A0A382AF58_9ZZZZ</name>
<dbReference type="AlphaFoldDB" id="A0A382AF58"/>
<dbReference type="EMBL" id="UINC01025147">
    <property type="protein sequence ID" value="SVB00200.1"/>
    <property type="molecule type" value="Genomic_DNA"/>
</dbReference>
<sequence length="83" mass="9067">MPVNIGFAPSRHPGESSYLGKSYLPVGSREAGALTLTFCYASENGFLPRHSGFRWNPCRLHWPAPSTTTTLDSSLRWNDGGAI</sequence>
<organism evidence="1">
    <name type="scientific">marine metagenome</name>
    <dbReference type="NCBI Taxonomy" id="408172"/>
    <lineage>
        <taxon>unclassified sequences</taxon>
        <taxon>metagenomes</taxon>
        <taxon>ecological metagenomes</taxon>
    </lineage>
</organism>
<proteinExistence type="predicted"/>